<dbReference type="InterPro" id="IPR006644">
    <property type="entry name" value="Cadg"/>
</dbReference>
<proteinExistence type="predicted"/>
<dbReference type="Gene3D" id="2.60.40.10">
    <property type="entry name" value="Immunoglobulins"/>
    <property type="match status" value="5"/>
</dbReference>
<dbReference type="InterPro" id="IPR015919">
    <property type="entry name" value="Cadherin-like_sf"/>
</dbReference>
<evidence type="ECO:0000256" key="1">
    <source>
        <dbReference type="SAM" id="MobiDB-lite"/>
    </source>
</evidence>
<feature type="compositionally biased region" description="Low complexity" evidence="1">
    <location>
        <begin position="696"/>
        <end position="712"/>
    </location>
</feature>
<dbReference type="Pfam" id="PF14252">
    <property type="entry name" value="DUF4347"/>
    <property type="match status" value="1"/>
</dbReference>
<feature type="domain" description="Dystroglycan-type cadherin-like" evidence="2">
    <location>
        <begin position="1996"/>
        <end position="2092"/>
    </location>
</feature>
<gene>
    <name evidence="3" type="ORF">ADFLV_1811</name>
</gene>
<dbReference type="SMART" id="SM00736">
    <property type="entry name" value="CADG"/>
    <property type="match status" value="4"/>
</dbReference>
<feature type="region of interest" description="Disordered" evidence="1">
    <location>
        <begin position="2139"/>
        <end position="2179"/>
    </location>
</feature>
<dbReference type="Proteomes" id="UP000503313">
    <property type="component" value="Chromosome"/>
</dbReference>
<accession>A0AAE7E7U8</accession>
<name>A0AAE7E7U8_9BACT</name>
<dbReference type="Gene3D" id="2.60.40.2700">
    <property type="match status" value="2"/>
</dbReference>
<feature type="compositionally biased region" description="Low complexity" evidence="1">
    <location>
        <begin position="2168"/>
        <end position="2179"/>
    </location>
</feature>
<organism evidence="3 4">
    <name type="scientific">Arcobacter defluvii</name>
    <dbReference type="NCBI Taxonomy" id="873191"/>
    <lineage>
        <taxon>Bacteria</taxon>
        <taxon>Pseudomonadati</taxon>
        <taxon>Campylobacterota</taxon>
        <taxon>Epsilonproteobacteria</taxon>
        <taxon>Campylobacterales</taxon>
        <taxon>Arcobacteraceae</taxon>
        <taxon>Arcobacter</taxon>
    </lineage>
</organism>
<sequence>MKRKNLKKPMISALEQRILFDGAAVATAVDVLDNSSFTPTNDSTTTNDMTNNNAENSVHEAQAVQGFEKTRKEVAFVDVTVKDYQTLVDGVGEGVETYLVSSLDEIKSILENETNIDAIHILSHGETGEITVGNDVLNKDTLQNFDAVLQSMKSSLTENGDILLYGCNVANDGSGEEFITELATITEADVAASDDLTGSSALGGDWVLEVNTGSIEASSLVASNYVGTLDSDANGNFNFSPIGSGSAGTSKYLYANLAGSGTGTIKIVANDVDYAQGERNAVYFKDANDTSERFLGYLQGANGVDSTTTFNNVTFNTAGTATIRIYGEVSGWVYNVKSANFTTSGNAAPEFTSGTSATVAEDGSVNITVSGKDGMTLNDNVTLSLHSGPSHGTISGFATQSGSPTASDTFTYTPSADYNGSDAITFKLTDGIDTVYRTININVTAVADIANDSISVNEDSSVTYNLLSNDSFEGNDSISSVTQGAYGNVTIVNASTGEVRYTPRTANWHGSDSFTYTVLSGGKYETATVNVTVNSVNDAPTVTNNANLKLQSINEDVASEDNKGSRIDSLFDPVFNDVDSPDSLSSVEVVSINADSATQGVYEFSSDNGASWNTVTVGAILNDTYKIRFTPVANYFGTPGTITVKLRDQGNGIGGVLASSGTATLSVQVNSVNDIPVITSALGAATITETSADDVPSSLTPSSGSLTGTLSGTDVEDDISTTPLNFSIQGGTLSGNTYTLQGKYGVLSLDRTTKEWIYTPNKQEALNALAAGDTDTDEFMFKIIDSNGAQANQSLVITLVGENDLPEVSQTISDQTFSGNGNWIYQIPANTFLDREGNGLTYTVQQVDSNGVLVGDGSLPTGVTFDEATRSFLGNKDTITDGSFYVKVTATDPEGASATDTFQVTFSDVENSAPVVEKPIDRVAIVQGAIGTPIYTIPIGTGTDMFSDDIDNSSALAYSASIAGQSIDNDVNGTDLSFNTTTREFLSDGTLAAGKYIIDLTATDSGGKSTTTQFVIYVDDGADSTISTDQTIPDQIWNGSGEHTFKIPSNAFTFDDVGDTVTYSATADGNPLPSWLTLDPTTGVLSGNPPYGTAATYVIAITATENGQSSTAISEFDLIITNPNDAPVLNGTAVAQDQLVTEEQDFSYNFGNLFTDPDGNADGSATTSTLTYSAEVWDGTAWIAAPSWLTITGTTISGTPIGNVPFLDIKLVATDSGGASNETTFKLDLQDPASTSSVGAYTANNPGVVTVGGTPTEGQTLSVTSVTDPDGDPSGGITYQWQVSDNGTTWTDISNATNVNYTLTNNEAGKQVRAKVFYTDGGDVAETQESNALSIANVDDTGNVSLSGTWASGDVVVATINDSDGLVGVEPTYTWYRGNSNTGPWTQISGATGSSYTLTNDDGNKYIRVVASYTDNQNSLNNPESVSPTTVQLGAVAPVAVNDTASVTEGGGLNNETAGGAISGNLFTNDTDLNPGDTKTLVEVRVGSLEGAGSGVVSGVDDGNGNIIYTITGSYGTLTINETTGAYTYTLDETNSDVEALNVGDSLTESFNYAIKDSTNRNDIAVLNITINGANDSLVVTTDVNSADLIEAGGVNNDIVGTSVANITFSAVDVDDAVSFDTTYLTDIRENVYDNNTQTTTSQQVWFLEGNQVSRTTQYGGVYFDTTTGVMTYYISNSIPELQALKPGDSITETVSIKVVSGAEEIIKTVSFVIKGSNDNPIITVESGDKETATIDETNTTLTTLGTLTVTDVDTTQTVSVSKVDVVASGTTNGLLSDNATLLDMLSLDSGNIISNSSTTGVINWTFNSGEETFDYLASGETLTLTYTIKAMDDDSSNAFDEQTVTITIVGTNDTPNITVESTDVEAVTINETNTTLTSTGSLSVVDLDRTDVITTSHSVSSVQKDANGNVMSTDSLEPINIDLANMLSITQTPIDGTNQIGTISWTFNSGEETFDYLASGETLTLTYTIKAMDDDSSNAFDEQTVTITIVGTNDTPIVSIDDIDDKTPFGKDFLKEVAYLFSDLDTTDTFTFEADNLPRGLTIDSNTGIISGRAIESGIFEITVKVKDSGTPTLNVSRTFSLLVIAPPKADSPVLIEVPKIGETNINNGDISLNNFNDNGQNNLGVLNYNSNEGIGTDTGNGFIDTESIGDNNGKDSQNGKGNDNQGENNTANKVNGNTNEKGILQANVDLNVLNNGQVVFNQDNQDSFSIVGITIEDIKINNNYIDIKVVDIKSAQNFIVTQIDGTPLPNGLSYDPRTGNISGVIPEDLEKLEISIKAINLDGTTRVLNLKLDLKQLKQKMQAEVNEKFIGLKEQIAFENQKLDGYGSYLTKLFA</sequence>
<dbReference type="KEGG" id="adz:ADFLV_1811"/>
<evidence type="ECO:0000313" key="3">
    <source>
        <dbReference type="EMBL" id="QKF77828.1"/>
    </source>
</evidence>
<dbReference type="InterPro" id="IPR010221">
    <property type="entry name" value="VCBS_dom"/>
</dbReference>
<dbReference type="GO" id="GO:0005509">
    <property type="term" value="F:calcium ion binding"/>
    <property type="evidence" value="ECO:0007669"/>
    <property type="project" value="InterPro"/>
</dbReference>
<dbReference type="NCBIfam" id="TIGR01965">
    <property type="entry name" value="VCBS_repeat"/>
    <property type="match status" value="5"/>
</dbReference>
<keyword evidence="4" id="KW-1185">Reference proteome</keyword>
<dbReference type="GO" id="GO:0016020">
    <property type="term" value="C:membrane"/>
    <property type="evidence" value="ECO:0007669"/>
    <property type="project" value="InterPro"/>
</dbReference>
<dbReference type="RefSeq" id="WP_129010545.1">
    <property type="nucleotide sequence ID" value="NZ_CP053835.1"/>
</dbReference>
<dbReference type="InterPro" id="IPR013783">
    <property type="entry name" value="Ig-like_fold"/>
</dbReference>
<dbReference type="Gene3D" id="2.60.40.3440">
    <property type="match status" value="1"/>
</dbReference>
<dbReference type="EMBL" id="CP053835">
    <property type="protein sequence ID" value="QKF77828.1"/>
    <property type="molecule type" value="Genomic_DNA"/>
</dbReference>
<feature type="domain" description="Dystroglycan-type cadherin-like" evidence="2">
    <location>
        <begin position="807"/>
        <end position="913"/>
    </location>
</feature>
<dbReference type="Pfam" id="PF05345">
    <property type="entry name" value="He_PIG"/>
    <property type="match status" value="4"/>
</dbReference>
<protein>
    <submittedName>
        <fullName evidence="3">Dystroglycan-type cadherin-like domain-containing protein (DUF4347 domain)</fullName>
    </submittedName>
</protein>
<dbReference type="SUPFAM" id="SSF49313">
    <property type="entry name" value="Cadherin-like"/>
    <property type="match status" value="5"/>
</dbReference>
<feature type="domain" description="Dystroglycan-type cadherin-like" evidence="2">
    <location>
        <begin position="1027"/>
        <end position="1127"/>
    </location>
</feature>
<dbReference type="Pfam" id="PF17963">
    <property type="entry name" value="Big_9"/>
    <property type="match status" value="2"/>
</dbReference>
<feature type="domain" description="Dystroglycan-type cadherin-like" evidence="2">
    <location>
        <begin position="1128"/>
        <end position="1236"/>
    </location>
</feature>
<reference evidence="3 4" key="1">
    <citation type="submission" date="2020-05" db="EMBL/GenBank/DDBJ databases">
        <title>Complete genome sequencing of Campylobacter and Arcobacter type strains.</title>
        <authorList>
            <person name="Miller W.G."/>
            <person name="Yee E."/>
        </authorList>
    </citation>
    <scope>NUCLEOTIDE SEQUENCE [LARGE SCALE GENOMIC DNA]</scope>
    <source>
        <strain evidence="3 4">LMG 25694</strain>
    </source>
</reference>
<feature type="compositionally biased region" description="Polar residues" evidence="1">
    <location>
        <begin position="2150"/>
        <end position="2167"/>
    </location>
</feature>
<dbReference type="InterPro" id="IPR025592">
    <property type="entry name" value="DUF4347"/>
</dbReference>
<feature type="region of interest" description="Disordered" evidence="1">
    <location>
        <begin position="692"/>
        <end position="712"/>
    </location>
</feature>
<evidence type="ECO:0000313" key="4">
    <source>
        <dbReference type="Proteomes" id="UP000503313"/>
    </source>
</evidence>
<evidence type="ECO:0000259" key="2">
    <source>
        <dbReference type="SMART" id="SM00736"/>
    </source>
</evidence>